<evidence type="ECO:0000259" key="1">
    <source>
        <dbReference type="Pfam" id="PF01850"/>
    </source>
</evidence>
<gene>
    <name evidence="2" type="ORF">C8C76_12416</name>
</gene>
<organism evidence="2 3">
    <name type="scientific">Halanaerobium saccharolyticum</name>
    <dbReference type="NCBI Taxonomy" id="43595"/>
    <lineage>
        <taxon>Bacteria</taxon>
        <taxon>Bacillati</taxon>
        <taxon>Bacillota</taxon>
        <taxon>Clostridia</taxon>
        <taxon>Halanaerobiales</taxon>
        <taxon>Halanaerobiaceae</taxon>
        <taxon>Halanaerobium</taxon>
    </lineage>
</organism>
<reference evidence="2 3" key="1">
    <citation type="submission" date="2018-04" db="EMBL/GenBank/DDBJ databases">
        <title>Subsurface microbial communities from deep shales in Ohio and West Virginia, USA.</title>
        <authorList>
            <person name="Wrighton K."/>
        </authorList>
    </citation>
    <scope>NUCLEOTIDE SEQUENCE [LARGE SCALE GENOMIC DNA]</scope>
    <source>
        <strain evidence="2 3">WC1</strain>
    </source>
</reference>
<comment type="caution">
    <text evidence="2">The sequence shown here is derived from an EMBL/GenBank/DDBJ whole genome shotgun (WGS) entry which is preliminary data.</text>
</comment>
<dbReference type="InterPro" id="IPR029060">
    <property type="entry name" value="PIN-like_dom_sf"/>
</dbReference>
<dbReference type="InterPro" id="IPR002716">
    <property type="entry name" value="PIN_dom"/>
</dbReference>
<dbReference type="SUPFAM" id="SSF88723">
    <property type="entry name" value="PIN domain-like"/>
    <property type="match status" value="1"/>
</dbReference>
<protein>
    <recommendedName>
        <fullName evidence="1">PIN domain-containing protein</fullName>
    </recommendedName>
</protein>
<name>A0A2T5RHU3_9FIRM</name>
<dbReference type="PANTHER" id="PTHR39677:SF4">
    <property type="entry name" value="RIBONUCLEASE VAPC6"/>
    <property type="match status" value="1"/>
</dbReference>
<dbReference type="RefSeq" id="WP_258222472.1">
    <property type="nucleotide sequence ID" value="NZ_QAXS01000024.1"/>
</dbReference>
<sequence>MIKFMKNTLVDAGPLIALFDKDDIYHQQILEFLKSYNCHLYTTLPVITETLYMLNFSTEVQLDFLNWLDRGGLRVLNFDQSILKRVIDLTKKYNNLPVDFADALLLSVAEKEDIKDIISIDSDFNVYKTENGTFLNNIFISS</sequence>
<evidence type="ECO:0000313" key="3">
    <source>
        <dbReference type="Proteomes" id="UP000244089"/>
    </source>
</evidence>
<dbReference type="Gene3D" id="3.40.50.1010">
    <property type="entry name" value="5'-nuclease"/>
    <property type="match status" value="1"/>
</dbReference>
<proteinExistence type="predicted"/>
<dbReference type="Proteomes" id="UP000244089">
    <property type="component" value="Unassembled WGS sequence"/>
</dbReference>
<dbReference type="AlphaFoldDB" id="A0A2T5RHU3"/>
<evidence type="ECO:0000313" key="2">
    <source>
        <dbReference type="EMBL" id="PTV96817.1"/>
    </source>
</evidence>
<dbReference type="EMBL" id="QAXS01000024">
    <property type="protein sequence ID" value="PTV96817.1"/>
    <property type="molecule type" value="Genomic_DNA"/>
</dbReference>
<dbReference type="PANTHER" id="PTHR39677">
    <property type="entry name" value="RIBONUCLEASE VAPC6"/>
    <property type="match status" value="1"/>
</dbReference>
<feature type="domain" description="PIN" evidence="1">
    <location>
        <begin position="9"/>
        <end position="126"/>
    </location>
</feature>
<dbReference type="Pfam" id="PF01850">
    <property type="entry name" value="PIN"/>
    <property type="match status" value="1"/>
</dbReference>
<accession>A0A2T5RHU3</accession>